<organism evidence="14 15">
    <name type="scientific">Neoarthrinium moseri</name>
    <dbReference type="NCBI Taxonomy" id="1658444"/>
    <lineage>
        <taxon>Eukaryota</taxon>
        <taxon>Fungi</taxon>
        <taxon>Dikarya</taxon>
        <taxon>Ascomycota</taxon>
        <taxon>Pezizomycotina</taxon>
        <taxon>Sordariomycetes</taxon>
        <taxon>Xylariomycetidae</taxon>
        <taxon>Amphisphaeriales</taxon>
        <taxon>Apiosporaceae</taxon>
        <taxon>Neoarthrinium</taxon>
    </lineage>
</organism>
<evidence type="ECO:0000256" key="7">
    <source>
        <dbReference type="ARBA" id="ARBA00023004"/>
    </source>
</evidence>
<dbReference type="FunFam" id="1.10.630.10:FF:000076">
    <property type="entry name" value="Cytochrome P450 monooxygenase"/>
    <property type="match status" value="1"/>
</dbReference>
<keyword evidence="7 13" id="KW-0408">Iron</keyword>
<dbReference type="InterPro" id="IPR036396">
    <property type="entry name" value="Cyt_P450_sf"/>
</dbReference>
<reference evidence="14" key="1">
    <citation type="submission" date="2021-03" db="EMBL/GenBank/DDBJ databases">
        <title>Revisited historic fungal species revealed as producer of novel bioactive compounds through whole genome sequencing and comparative genomics.</title>
        <authorList>
            <person name="Vignolle G.A."/>
            <person name="Hochenegger N."/>
            <person name="Mach R.L."/>
            <person name="Mach-Aigner A.R."/>
            <person name="Javad Rahimi M."/>
            <person name="Salim K.A."/>
            <person name="Chan C.M."/>
            <person name="Lim L.B.L."/>
            <person name="Cai F."/>
            <person name="Druzhinina I.S."/>
            <person name="U'Ren J.M."/>
            <person name="Derntl C."/>
        </authorList>
    </citation>
    <scope>NUCLEOTIDE SEQUENCE</scope>
    <source>
        <strain evidence="14">TUCIM 5799</strain>
    </source>
</reference>
<keyword evidence="6" id="KW-0560">Oxidoreductase</keyword>
<evidence type="ECO:0000256" key="4">
    <source>
        <dbReference type="ARBA" id="ARBA00022617"/>
    </source>
</evidence>
<keyword evidence="8" id="KW-0843">Virulence</keyword>
<accession>A0A9Q0ATS4</accession>
<name>A0A9Q0ATS4_9PEZI</name>
<keyword evidence="5 13" id="KW-0479">Metal-binding</keyword>
<dbReference type="EMBL" id="JAFIMR010000004">
    <property type="protein sequence ID" value="KAI1879777.1"/>
    <property type="molecule type" value="Genomic_DNA"/>
</dbReference>
<evidence type="ECO:0000256" key="10">
    <source>
        <dbReference type="ARBA" id="ARBA00067672"/>
    </source>
</evidence>
<sequence length="507" mass="56867">MAMHLTDLGAVPLLCILFVTYYIASSFVAWHRFRHIPGPFSAKFSYFWLVKTSASGQSNVRYTALNQKYGSLVQMAPKTLLTDDPDVIRRMSGARSKYGRSNWYRAMKLDPTGDSMFSLLNTDAHDKLKAKCATAYGGRDNPALEGDVNSEIAVWIDLIRGKYISTDNELKPFDFAESAQFFTLDSITKISYGKAFGYLQEVDVYDYIRSTTEAVPFLKVCGEVPFLQNIVFSTLGLRLMGPKTTDKKGLGRLMGAAKEVVAERFAPDVKPKEDMLGTFVRRGLTQYECEMEVPFQIFAGSDTTATAIRSTMLHIVTSPRVYSTLVNEIMGGIKSGAISSPIANDEAKRLPYLQAVIYEGLRMNAPFTGLLAKEVPAGGDTINGLFVPAGTRIAHSIWSVLRSRDVFGDDAELFRPERFLTTDDSKRLELKSTVELAFGFGRWKCSGQSVAFLELNKVFVELLRNFDFDLINPSNPWKSRNFNLFMQSEMWLKVTEREFTERDAAEP</sequence>
<evidence type="ECO:0000256" key="8">
    <source>
        <dbReference type="ARBA" id="ARBA00023026"/>
    </source>
</evidence>
<comment type="pathway">
    <text evidence="2">Hormone biosynthesis.</text>
</comment>
<protein>
    <recommendedName>
        <fullName evidence="11">Cytochrome P450 monooxygenase ABA1</fullName>
    </recommendedName>
    <alternativeName>
        <fullName evidence="12">Abscisic acid biosynthesis protein 1</fullName>
    </alternativeName>
    <alternativeName>
        <fullName evidence="10">Cytochrome P450 monooxygenase aba1</fullName>
    </alternativeName>
</protein>
<evidence type="ECO:0000256" key="12">
    <source>
        <dbReference type="ARBA" id="ARBA00079990"/>
    </source>
</evidence>
<evidence type="ECO:0000256" key="1">
    <source>
        <dbReference type="ARBA" id="ARBA00001971"/>
    </source>
</evidence>
<dbReference type="InterPro" id="IPR050121">
    <property type="entry name" value="Cytochrome_P450_monoxygenase"/>
</dbReference>
<evidence type="ECO:0000256" key="3">
    <source>
        <dbReference type="ARBA" id="ARBA00010617"/>
    </source>
</evidence>
<evidence type="ECO:0000313" key="14">
    <source>
        <dbReference type="EMBL" id="KAI1879777.1"/>
    </source>
</evidence>
<dbReference type="PANTHER" id="PTHR24305">
    <property type="entry name" value="CYTOCHROME P450"/>
    <property type="match status" value="1"/>
</dbReference>
<evidence type="ECO:0000256" key="9">
    <source>
        <dbReference type="ARBA" id="ARBA00023033"/>
    </source>
</evidence>
<feature type="binding site" description="axial binding residue" evidence="13">
    <location>
        <position position="445"/>
    </location>
    <ligand>
        <name>heme</name>
        <dbReference type="ChEBI" id="CHEBI:30413"/>
    </ligand>
    <ligandPart>
        <name>Fe</name>
        <dbReference type="ChEBI" id="CHEBI:18248"/>
    </ligandPart>
</feature>
<dbReference type="GO" id="GO:0020037">
    <property type="term" value="F:heme binding"/>
    <property type="evidence" value="ECO:0007669"/>
    <property type="project" value="InterPro"/>
</dbReference>
<dbReference type="Proteomes" id="UP000829685">
    <property type="component" value="Unassembled WGS sequence"/>
</dbReference>
<dbReference type="PANTHER" id="PTHR24305:SF77">
    <property type="entry name" value="CYTOCHROME P450 MONOOXYGENASE"/>
    <property type="match status" value="1"/>
</dbReference>
<proteinExistence type="inferred from homology"/>
<evidence type="ECO:0000256" key="11">
    <source>
        <dbReference type="ARBA" id="ARBA00068222"/>
    </source>
</evidence>
<evidence type="ECO:0000256" key="13">
    <source>
        <dbReference type="PIRSR" id="PIRSR602401-1"/>
    </source>
</evidence>
<dbReference type="Pfam" id="PF00067">
    <property type="entry name" value="p450"/>
    <property type="match status" value="1"/>
</dbReference>
<dbReference type="GO" id="GO:0005506">
    <property type="term" value="F:iron ion binding"/>
    <property type="evidence" value="ECO:0007669"/>
    <property type="project" value="InterPro"/>
</dbReference>
<dbReference type="CDD" id="cd11060">
    <property type="entry name" value="CYP57A1-like"/>
    <property type="match status" value="1"/>
</dbReference>
<dbReference type="AlphaFoldDB" id="A0A9Q0ATS4"/>
<evidence type="ECO:0000256" key="5">
    <source>
        <dbReference type="ARBA" id="ARBA00022723"/>
    </source>
</evidence>
<comment type="caution">
    <text evidence="14">The sequence shown here is derived from an EMBL/GenBank/DDBJ whole genome shotgun (WGS) entry which is preliminary data.</text>
</comment>
<evidence type="ECO:0000256" key="6">
    <source>
        <dbReference type="ARBA" id="ARBA00023002"/>
    </source>
</evidence>
<comment type="similarity">
    <text evidence="3">Belongs to the cytochrome P450 family.</text>
</comment>
<dbReference type="PRINTS" id="PR00385">
    <property type="entry name" value="P450"/>
</dbReference>
<dbReference type="InterPro" id="IPR001128">
    <property type="entry name" value="Cyt_P450"/>
</dbReference>
<gene>
    <name evidence="14" type="ORF">JX265_002731</name>
</gene>
<keyword evidence="9" id="KW-0503">Monooxygenase</keyword>
<dbReference type="PRINTS" id="PR00463">
    <property type="entry name" value="EP450I"/>
</dbReference>
<dbReference type="InterPro" id="IPR002401">
    <property type="entry name" value="Cyt_P450_E_grp-I"/>
</dbReference>
<evidence type="ECO:0000313" key="15">
    <source>
        <dbReference type="Proteomes" id="UP000829685"/>
    </source>
</evidence>
<dbReference type="SUPFAM" id="SSF48264">
    <property type="entry name" value="Cytochrome P450"/>
    <property type="match status" value="1"/>
</dbReference>
<comment type="cofactor">
    <cofactor evidence="1 13">
        <name>heme</name>
        <dbReference type="ChEBI" id="CHEBI:30413"/>
    </cofactor>
</comment>
<dbReference type="GO" id="GO:0004497">
    <property type="term" value="F:monooxygenase activity"/>
    <property type="evidence" value="ECO:0007669"/>
    <property type="project" value="UniProtKB-KW"/>
</dbReference>
<evidence type="ECO:0000256" key="2">
    <source>
        <dbReference type="ARBA" id="ARBA00004972"/>
    </source>
</evidence>
<dbReference type="GO" id="GO:0016705">
    <property type="term" value="F:oxidoreductase activity, acting on paired donors, with incorporation or reduction of molecular oxygen"/>
    <property type="evidence" value="ECO:0007669"/>
    <property type="project" value="InterPro"/>
</dbReference>
<keyword evidence="4 13" id="KW-0349">Heme</keyword>
<keyword evidence="15" id="KW-1185">Reference proteome</keyword>
<dbReference type="Gene3D" id="1.10.630.10">
    <property type="entry name" value="Cytochrome P450"/>
    <property type="match status" value="1"/>
</dbReference>